<keyword evidence="1" id="KW-0472">Membrane</keyword>
<proteinExistence type="predicted"/>
<evidence type="ECO:0000313" key="2">
    <source>
        <dbReference type="EMBL" id="TGM82430.1"/>
    </source>
</evidence>
<protein>
    <recommendedName>
        <fullName evidence="4">PH domain-containing protein</fullName>
    </recommendedName>
</protein>
<evidence type="ECO:0000256" key="1">
    <source>
        <dbReference type="SAM" id="Phobius"/>
    </source>
</evidence>
<evidence type="ECO:0000313" key="3">
    <source>
        <dbReference type="Proteomes" id="UP000297940"/>
    </source>
</evidence>
<gene>
    <name evidence="2" type="ORF">EHR01_06525</name>
</gene>
<keyword evidence="1" id="KW-1133">Transmembrane helix</keyword>
<name>A0ABY2P4L1_9LEPT</name>
<accession>A0ABY2P4L1</accession>
<dbReference type="Proteomes" id="UP000297940">
    <property type="component" value="Unassembled WGS sequence"/>
</dbReference>
<feature type="transmembrane region" description="Helical" evidence="1">
    <location>
        <begin position="28"/>
        <end position="49"/>
    </location>
</feature>
<dbReference type="EMBL" id="RQHK01000002">
    <property type="protein sequence ID" value="TGM82430.1"/>
    <property type="molecule type" value="Genomic_DNA"/>
</dbReference>
<keyword evidence="3" id="KW-1185">Reference proteome</keyword>
<evidence type="ECO:0008006" key="4">
    <source>
        <dbReference type="Google" id="ProtNLM"/>
    </source>
</evidence>
<organism evidence="2 3">
    <name type="scientific">Leptospira mtsangambouensis</name>
    <dbReference type="NCBI Taxonomy" id="2484912"/>
    <lineage>
        <taxon>Bacteria</taxon>
        <taxon>Pseudomonadati</taxon>
        <taxon>Spirochaetota</taxon>
        <taxon>Spirochaetia</taxon>
        <taxon>Leptospirales</taxon>
        <taxon>Leptospiraceae</taxon>
        <taxon>Leptospira</taxon>
    </lineage>
</organism>
<comment type="caution">
    <text evidence="2">The sequence shown here is derived from an EMBL/GenBank/DDBJ whole genome shotgun (WGS) entry which is preliminary data.</text>
</comment>
<reference evidence="3" key="1">
    <citation type="journal article" date="2019" name="PLoS Negl. Trop. Dis.">
        <title>Revisiting the worldwide diversity of Leptospira species in the environment.</title>
        <authorList>
            <person name="Vincent A.T."/>
            <person name="Schiettekatte O."/>
            <person name="Bourhy P."/>
            <person name="Veyrier F.J."/>
            <person name="Picardeau M."/>
        </authorList>
    </citation>
    <scope>NUCLEOTIDE SEQUENCE [LARGE SCALE GENOMIC DNA]</scope>
    <source>
        <strain evidence="3">201601298</strain>
    </source>
</reference>
<keyword evidence="1" id="KW-0812">Transmembrane</keyword>
<dbReference type="RefSeq" id="WP_135693836.1">
    <property type="nucleotide sequence ID" value="NZ_RQHK01000002.1"/>
</dbReference>
<sequence length="186" mass="22165">MLNFFQNKQKLYEVRIYIRHEHRRYTPWILLIVIIYSTILNSFLPFLIYSPLTLFMRKMFSYVVLNNKLPILAFSENEIIISHKNIELPFKEIHLEINQIKSIYFDNSFWYSTIGIISKNNSLINLNFSRELEQQYREIKLYFNSTESLNKLKIISGPDKILKIGLTVSFVVFSVYNLSPIVIGHF</sequence>